<sequence>MRLDIHWVGATNRGEPQGVMNLSVLFTSSPTVSSQPLCHASILFLSRPNALHR</sequence>
<keyword evidence="1" id="KW-0614">Plasmid</keyword>
<proteinExistence type="predicted"/>
<geneLocation type="plasmid" evidence="1 2">
    <name>pRgalR602c</name>
</geneLocation>
<dbReference type="AlphaFoldDB" id="A0A0B4XH99"/>
<name>A0A0B4XH99_9HYPH</name>
<evidence type="ECO:0000313" key="2">
    <source>
        <dbReference type="Proteomes" id="UP000031368"/>
    </source>
</evidence>
<dbReference type="EMBL" id="CP006880">
    <property type="protein sequence ID" value="AJD45837.1"/>
    <property type="molecule type" value="Genomic_DNA"/>
</dbReference>
<protein>
    <submittedName>
        <fullName evidence="1">Uncharacterized protein</fullName>
    </submittedName>
</protein>
<gene>
    <name evidence="1" type="ORF">RGR602_PC01813</name>
</gene>
<keyword evidence="2" id="KW-1185">Reference proteome</keyword>
<dbReference type="HOGENOM" id="CLU_3065468_0_0_5"/>
<dbReference type="KEGG" id="rga:RGR602_PC01813"/>
<organism evidence="1 2">
    <name type="scientific">Rhizobium gallicum bv. gallicum R602sp</name>
    <dbReference type="NCBI Taxonomy" id="1041138"/>
    <lineage>
        <taxon>Bacteria</taxon>
        <taxon>Pseudomonadati</taxon>
        <taxon>Pseudomonadota</taxon>
        <taxon>Alphaproteobacteria</taxon>
        <taxon>Hyphomicrobiales</taxon>
        <taxon>Rhizobiaceae</taxon>
        <taxon>Rhizobium/Agrobacterium group</taxon>
        <taxon>Rhizobium</taxon>
    </lineage>
</organism>
<dbReference type="Proteomes" id="UP000031368">
    <property type="component" value="Plasmid pRgalR602c"/>
</dbReference>
<accession>A0A0B4XH99</accession>
<evidence type="ECO:0000313" key="1">
    <source>
        <dbReference type="EMBL" id="AJD45837.1"/>
    </source>
</evidence>
<reference evidence="1 2" key="1">
    <citation type="submission" date="2013-11" db="EMBL/GenBank/DDBJ databases">
        <title>Complete genome sequence of Rhizobium gallicum bv. gallicum R602.</title>
        <authorList>
            <person name="Bustos P."/>
            <person name="Santamaria R.I."/>
            <person name="Lozano L."/>
            <person name="Acosta J.L."/>
            <person name="Ormeno-Orrillo E."/>
            <person name="Rogel M.A."/>
            <person name="Romero D."/>
            <person name="Cevallos M.A."/>
            <person name="Martinez-Romero E."/>
            <person name="Gonzalez V."/>
        </authorList>
    </citation>
    <scope>NUCLEOTIDE SEQUENCE [LARGE SCALE GENOMIC DNA]</scope>
    <source>
        <strain evidence="1 2">R602</strain>
        <plasmid evidence="1 2">pRgalR602c</plasmid>
    </source>
</reference>